<dbReference type="RefSeq" id="WP_281242279.1">
    <property type="nucleotide sequence ID" value="NZ_FOXF01000034.1"/>
</dbReference>
<name>A0A662ZJX4_9GAMM</name>
<organism evidence="1 2">
    <name type="scientific">Ruminobacter amylophilus</name>
    <dbReference type="NCBI Taxonomy" id="867"/>
    <lineage>
        <taxon>Bacteria</taxon>
        <taxon>Pseudomonadati</taxon>
        <taxon>Pseudomonadota</taxon>
        <taxon>Gammaproteobacteria</taxon>
        <taxon>Aeromonadales</taxon>
        <taxon>Succinivibrionaceae</taxon>
        <taxon>Ruminobacter</taxon>
    </lineage>
</organism>
<evidence type="ECO:0000313" key="2">
    <source>
        <dbReference type="Proteomes" id="UP000243745"/>
    </source>
</evidence>
<gene>
    <name evidence="1" type="ORF">SAMN02910344_01673</name>
</gene>
<accession>A0A662ZJX4</accession>
<proteinExistence type="predicted"/>
<dbReference type="Proteomes" id="UP000243745">
    <property type="component" value="Unassembled WGS sequence"/>
</dbReference>
<sequence>MGSEDLFKKRKARRLKDQQRRIGFCKSYDRVLIVCEGEQT</sequence>
<protein>
    <submittedName>
        <fullName evidence="1">Uncharacterized protein</fullName>
    </submittedName>
</protein>
<evidence type="ECO:0000313" key="1">
    <source>
        <dbReference type="EMBL" id="SFP54095.1"/>
    </source>
</evidence>
<keyword evidence="2" id="KW-1185">Reference proteome</keyword>
<dbReference type="AlphaFoldDB" id="A0A662ZJX4"/>
<dbReference type="EMBL" id="FOXF01000034">
    <property type="protein sequence ID" value="SFP54095.1"/>
    <property type="molecule type" value="Genomic_DNA"/>
</dbReference>
<reference evidence="1 2" key="1">
    <citation type="submission" date="2016-10" db="EMBL/GenBank/DDBJ databases">
        <authorList>
            <person name="Varghese N."/>
            <person name="Submissions S."/>
        </authorList>
    </citation>
    <scope>NUCLEOTIDE SEQUENCE [LARGE SCALE GENOMIC DNA]</scope>
    <source>
        <strain evidence="1 2">DSM 1361</strain>
    </source>
</reference>